<reference evidence="1 2" key="1">
    <citation type="submission" date="2019-03" db="EMBL/GenBank/DDBJ databases">
        <title>Genomic Encyclopedia of Type Strains, Phase IV (KMG-IV): sequencing the most valuable type-strain genomes for metagenomic binning, comparative biology and taxonomic classification.</title>
        <authorList>
            <person name="Goeker M."/>
        </authorList>
    </citation>
    <scope>NUCLEOTIDE SEQUENCE [LARGE SCALE GENOMIC DNA]</scope>
    <source>
        <strain evidence="1 2">DSM 22958</strain>
    </source>
</reference>
<evidence type="ECO:0000313" key="2">
    <source>
        <dbReference type="Proteomes" id="UP000294881"/>
    </source>
</evidence>
<comment type="caution">
    <text evidence="1">The sequence shown here is derived from an EMBL/GenBank/DDBJ whole genome shotgun (WGS) entry which is preliminary data.</text>
</comment>
<accession>A0A4R2GHG3</accession>
<sequence length="179" mass="20045">MAEATVTLAGGNAIRQMADKLRRIGEREAREAASRAVNRGGDMAKTAMTRELVRATGINYQKVKTVMTTRRSLPATLSYTVEGRGNETNVGLFKARQVKRGASAAPWNKRKIFRKSFIVPAFGGKVYVRRGAERFPLKGLFGPNIAREMRKGEPLNAWDRTAQNVTERRLLHELGRLFK</sequence>
<evidence type="ECO:0000313" key="1">
    <source>
        <dbReference type="EMBL" id="TCO07594.1"/>
    </source>
</evidence>
<dbReference type="RefSeq" id="WP_132010815.1">
    <property type="nucleotide sequence ID" value="NZ_JBHUNN010000003.1"/>
</dbReference>
<dbReference type="EMBL" id="SLWL01000030">
    <property type="protein sequence ID" value="TCO07594.1"/>
    <property type="molecule type" value="Genomic_DNA"/>
</dbReference>
<name>A0A4R2GHG3_9HYPH</name>
<protein>
    <submittedName>
        <fullName evidence="1">Minor tail protein Z (GPZ)</fullName>
    </submittedName>
</protein>
<dbReference type="Proteomes" id="UP000294881">
    <property type="component" value="Unassembled WGS sequence"/>
</dbReference>
<proteinExistence type="predicted"/>
<dbReference type="OrthoDB" id="7840472at2"/>
<gene>
    <name evidence="1" type="ORF">EV666_1305</name>
</gene>
<organism evidence="1 2">
    <name type="scientific">Camelimonas lactis</name>
    <dbReference type="NCBI Taxonomy" id="659006"/>
    <lineage>
        <taxon>Bacteria</taxon>
        <taxon>Pseudomonadati</taxon>
        <taxon>Pseudomonadota</taxon>
        <taxon>Alphaproteobacteria</taxon>
        <taxon>Hyphomicrobiales</taxon>
        <taxon>Chelatococcaceae</taxon>
        <taxon>Camelimonas</taxon>
    </lineage>
</organism>
<dbReference type="AlphaFoldDB" id="A0A4R2GHG3"/>
<keyword evidence="2" id="KW-1185">Reference proteome</keyword>